<gene>
    <name evidence="2" type="ORF">ACFY35_04255</name>
</gene>
<evidence type="ECO:0000313" key="2">
    <source>
        <dbReference type="EMBL" id="MFF5288626.1"/>
    </source>
</evidence>
<keyword evidence="3" id="KW-1185">Reference proteome</keyword>
<name>A0ABW6W5P5_9ACTN</name>
<feature type="transmembrane region" description="Helical" evidence="1">
    <location>
        <begin position="83"/>
        <end position="104"/>
    </location>
</feature>
<comment type="caution">
    <text evidence="2">The sequence shown here is derived from an EMBL/GenBank/DDBJ whole genome shotgun (WGS) entry which is preliminary data.</text>
</comment>
<organism evidence="2 3">
    <name type="scientific">Paractinoplanes globisporus</name>
    <dbReference type="NCBI Taxonomy" id="113565"/>
    <lineage>
        <taxon>Bacteria</taxon>
        <taxon>Bacillati</taxon>
        <taxon>Actinomycetota</taxon>
        <taxon>Actinomycetes</taxon>
        <taxon>Micromonosporales</taxon>
        <taxon>Micromonosporaceae</taxon>
        <taxon>Paractinoplanes</taxon>
    </lineage>
</organism>
<dbReference type="Proteomes" id="UP001602245">
    <property type="component" value="Unassembled WGS sequence"/>
</dbReference>
<feature type="transmembrane region" description="Helical" evidence="1">
    <location>
        <begin position="159"/>
        <end position="178"/>
    </location>
</feature>
<keyword evidence="1" id="KW-0812">Transmembrane</keyword>
<feature type="transmembrane region" description="Helical" evidence="1">
    <location>
        <begin position="124"/>
        <end position="147"/>
    </location>
</feature>
<proteinExistence type="predicted"/>
<keyword evidence="1" id="KW-0472">Membrane</keyword>
<dbReference type="RefSeq" id="WP_157295120.1">
    <property type="nucleotide sequence ID" value="NZ_JBIAZU010000001.1"/>
</dbReference>
<evidence type="ECO:0008006" key="4">
    <source>
        <dbReference type="Google" id="ProtNLM"/>
    </source>
</evidence>
<dbReference type="EMBL" id="JBIAZU010000001">
    <property type="protein sequence ID" value="MFF5288626.1"/>
    <property type="molecule type" value="Genomic_DNA"/>
</dbReference>
<evidence type="ECO:0000313" key="3">
    <source>
        <dbReference type="Proteomes" id="UP001602245"/>
    </source>
</evidence>
<feature type="transmembrane region" description="Helical" evidence="1">
    <location>
        <begin position="190"/>
        <end position="209"/>
    </location>
</feature>
<accession>A0ABW6W5P5</accession>
<keyword evidence="1" id="KW-1133">Transmembrane helix</keyword>
<evidence type="ECO:0000256" key="1">
    <source>
        <dbReference type="SAM" id="Phobius"/>
    </source>
</evidence>
<feature type="transmembrane region" description="Helical" evidence="1">
    <location>
        <begin position="48"/>
        <end position="71"/>
    </location>
</feature>
<reference evidence="2 3" key="1">
    <citation type="submission" date="2024-10" db="EMBL/GenBank/DDBJ databases">
        <title>The Natural Products Discovery Center: Release of the First 8490 Sequenced Strains for Exploring Actinobacteria Biosynthetic Diversity.</title>
        <authorList>
            <person name="Kalkreuter E."/>
            <person name="Kautsar S.A."/>
            <person name="Yang D."/>
            <person name="Bader C.D."/>
            <person name="Teijaro C.N."/>
            <person name="Fluegel L."/>
            <person name="Davis C.M."/>
            <person name="Simpson J.R."/>
            <person name="Lauterbach L."/>
            <person name="Steele A.D."/>
            <person name="Gui C."/>
            <person name="Meng S."/>
            <person name="Li G."/>
            <person name="Viehrig K."/>
            <person name="Ye F."/>
            <person name="Su P."/>
            <person name="Kiefer A.F."/>
            <person name="Nichols A."/>
            <person name="Cepeda A.J."/>
            <person name="Yan W."/>
            <person name="Fan B."/>
            <person name="Jiang Y."/>
            <person name="Adhikari A."/>
            <person name="Zheng C.-J."/>
            <person name="Schuster L."/>
            <person name="Cowan T.M."/>
            <person name="Smanski M.J."/>
            <person name="Chevrette M.G."/>
            <person name="De Carvalho L.P.S."/>
            <person name="Shen B."/>
        </authorList>
    </citation>
    <scope>NUCLEOTIDE SEQUENCE [LARGE SCALE GENOMIC DNA]</scope>
    <source>
        <strain evidence="2 3">NPDC000087</strain>
    </source>
</reference>
<sequence>MGASPARRDGEKTVPVIAALVVLATGFGALCLFWTFGPRFPGVPGPFAFASVTWGDSLALPAMTGLLVYAVRALPPARSDRAFAVTAAVLAGAAGATSQAVWLADADPRPNWTLTAPHHFTAAGWYHSAFVTVFCAALAALLALALNRATFAHDPPRRALLAAAAAVACGLAFATLLAADAGITPGSAGLAGVLLAVPIALLAAAVLIVRRARSTG</sequence>
<protein>
    <recommendedName>
        <fullName evidence="4">DUF998 domain-containing protein</fullName>
    </recommendedName>
</protein>
<feature type="transmembrane region" description="Helical" evidence="1">
    <location>
        <begin position="16"/>
        <end position="36"/>
    </location>
</feature>